<evidence type="ECO:0000259" key="3">
    <source>
        <dbReference type="PROSITE" id="PS50930"/>
    </source>
</evidence>
<dbReference type="Pfam" id="PF00072">
    <property type="entry name" value="Response_reg"/>
    <property type="match status" value="1"/>
</dbReference>
<evidence type="ECO:0000313" key="4">
    <source>
        <dbReference type="EMBL" id="KAA9039111.1"/>
    </source>
</evidence>
<dbReference type="PROSITE" id="PS50930">
    <property type="entry name" value="HTH_LYTTR"/>
    <property type="match status" value="1"/>
</dbReference>
<proteinExistence type="predicted"/>
<evidence type="ECO:0000313" key="5">
    <source>
        <dbReference type="Proteomes" id="UP000326903"/>
    </source>
</evidence>
<sequence>MEKIKAVLIDDELNSLQNLQQKLEGFCPDIAIVAVTQKPEEGLILIRQHQPDVVFLDIEMPKMSGFRMLEELGEYDFDIIFTTAYNHYSVDAIRISAFDYLVKPIGIEELQQAVERLSKSLHRQTKEKIDILKKSLSDNRSQDDKIAISTSEGIDFIPIKNIIHIESKSNYSKIFLMDNKSIMVTKILKDFEEMLLPYNFYRVHNSHLINLNYIQKYVRSQGGHVQLQDGTLIDISRRKKEEFLKMIGG</sequence>
<feature type="modified residue" description="4-aspartylphosphate" evidence="1">
    <location>
        <position position="57"/>
    </location>
</feature>
<dbReference type="Gene3D" id="3.40.50.2300">
    <property type="match status" value="1"/>
</dbReference>
<dbReference type="AlphaFoldDB" id="A0A5J5IG96"/>
<accession>A0A5J5IG96</accession>
<dbReference type="InterPro" id="IPR046947">
    <property type="entry name" value="LytR-like"/>
</dbReference>
<dbReference type="Pfam" id="PF04397">
    <property type="entry name" value="LytTR"/>
    <property type="match status" value="1"/>
</dbReference>
<dbReference type="Gene3D" id="2.40.50.1020">
    <property type="entry name" value="LytTr DNA-binding domain"/>
    <property type="match status" value="1"/>
</dbReference>
<dbReference type="EMBL" id="VYQF01000002">
    <property type="protein sequence ID" value="KAA9039111.1"/>
    <property type="molecule type" value="Genomic_DNA"/>
</dbReference>
<dbReference type="InterPro" id="IPR007492">
    <property type="entry name" value="LytTR_DNA-bd_dom"/>
</dbReference>
<dbReference type="SMART" id="SM00448">
    <property type="entry name" value="REC"/>
    <property type="match status" value="1"/>
</dbReference>
<dbReference type="PROSITE" id="PS50110">
    <property type="entry name" value="RESPONSE_REGULATORY"/>
    <property type="match status" value="1"/>
</dbReference>
<comment type="caution">
    <text evidence="4">The sequence shown here is derived from an EMBL/GenBank/DDBJ whole genome shotgun (WGS) entry which is preliminary data.</text>
</comment>
<dbReference type="RefSeq" id="WP_150414508.1">
    <property type="nucleotide sequence ID" value="NZ_VYQF01000002.1"/>
</dbReference>
<dbReference type="PANTHER" id="PTHR37299">
    <property type="entry name" value="TRANSCRIPTIONAL REGULATOR-RELATED"/>
    <property type="match status" value="1"/>
</dbReference>
<dbReference type="Proteomes" id="UP000326903">
    <property type="component" value="Unassembled WGS sequence"/>
</dbReference>
<dbReference type="GO" id="GO:0003677">
    <property type="term" value="F:DNA binding"/>
    <property type="evidence" value="ECO:0007669"/>
    <property type="project" value="InterPro"/>
</dbReference>
<keyword evidence="1" id="KW-0597">Phosphoprotein</keyword>
<dbReference type="SUPFAM" id="SSF52172">
    <property type="entry name" value="CheY-like"/>
    <property type="match status" value="1"/>
</dbReference>
<dbReference type="GO" id="GO:0000156">
    <property type="term" value="F:phosphorelay response regulator activity"/>
    <property type="evidence" value="ECO:0007669"/>
    <property type="project" value="InterPro"/>
</dbReference>
<name>A0A5J5IG96_9BACT</name>
<protein>
    <submittedName>
        <fullName evidence="4">Response regulator transcription factor</fullName>
    </submittedName>
</protein>
<keyword evidence="5" id="KW-1185">Reference proteome</keyword>
<organism evidence="4 5">
    <name type="scientific">Ginsengibacter hankyongi</name>
    <dbReference type="NCBI Taxonomy" id="2607284"/>
    <lineage>
        <taxon>Bacteria</taxon>
        <taxon>Pseudomonadati</taxon>
        <taxon>Bacteroidota</taxon>
        <taxon>Chitinophagia</taxon>
        <taxon>Chitinophagales</taxon>
        <taxon>Chitinophagaceae</taxon>
        <taxon>Ginsengibacter</taxon>
    </lineage>
</organism>
<gene>
    <name evidence="4" type="ORF">FW778_09745</name>
</gene>
<feature type="domain" description="Response regulatory" evidence="2">
    <location>
        <begin position="5"/>
        <end position="118"/>
    </location>
</feature>
<dbReference type="SMART" id="SM00850">
    <property type="entry name" value="LytTR"/>
    <property type="match status" value="1"/>
</dbReference>
<feature type="domain" description="HTH LytTR-type" evidence="3">
    <location>
        <begin position="146"/>
        <end position="249"/>
    </location>
</feature>
<dbReference type="InterPro" id="IPR001789">
    <property type="entry name" value="Sig_transdc_resp-reg_receiver"/>
</dbReference>
<evidence type="ECO:0000259" key="2">
    <source>
        <dbReference type="PROSITE" id="PS50110"/>
    </source>
</evidence>
<evidence type="ECO:0000256" key="1">
    <source>
        <dbReference type="PROSITE-ProRule" id="PRU00169"/>
    </source>
</evidence>
<dbReference type="PANTHER" id="PTHR37299:SF1">
    <property type="entry name" value="STAGE 0 SPORULATION PROTEIN A HOMOLOG"/>
    <property type="match status" value="1"/>
</dbReference>
<dbReference type="InterPro" id="IPR011006">
    <property type="entry name" value="CheY-like_superfamily"/>
</dbReference>
<reference evidence="4 5" key="1">
    <citation type="submission" date="2019-09" db="EMBL/GenBank/DDBJ databases">
        <title>Draft genome sequence of Ginsengibacter sp. BR5-29.</title>
        <authorList>
            <person name="Im W.-T."/>
        </authorList>
    </citation>
    <scope>NUCLEOTIDE SEQUENCE [LARGE SCALE GENOMIC DNA]</scope>
    <source>
        <strain evidence="4 5">BR5-29</strain>
    </source>
</reference>